<dbReference type="EMBL" id="JAODUO010000550">
    <property type="protein sequence ID" value="KAK2178276.1"/>
    <property type="molecule type" value="Genomic_DNA"/>
</dbReference>
<dbReference type="PROSITE" id="PS50092">
    <property type="entry name" value="TSP1"/>
    <property type="match status" value="1"/>
</dbReference>
<keyword evidence="4" id="KW-1185">Reference proteome</keyword>
<dbReference type="Gene3D" id="3.40.50.410">
    <property type="entry name" value="von Willebrand factor, type A domain"/>
    <property type="match status" value="1"/>
</dbReference>
<comment type="caution">
    <text evidence="3">The sequence shown here is derived from an EMBL/GenBank/DDBJ whole genome shotgun (WGS) entry which is preliminary data.</text>
</comment>
<dbReference type="SUPFAM" id="SSF82895">
    <property type="entry name" value="TSP-1 type 1 repeat"/>
    <property type="match status" value="1"/>
</dbReference>
<protein>
    <recommendedName>
        <fullName evidence="2">VWFA domain-containing protein</fullName>
    </recommendedName>
</protein>
<feature type="chain" id="PRO_5041917283" description="VWFA domain-containing protein" evidence="1">
    <location>
        <begin position="25"/>
        <end position="236"/>
    </location>
</feature>
<dbReference type="Proteomes" id="UP001209878">
    <property type="component" value="Unassembled WGS sequence"/>
</dbReference>
<feature type="domain" description="VWFA" evidence="2">
    <location>
        <begin position="114"/>
        <end position="236"/>
    </location>
</feature>
<evidence type="ECO:0000259" key="2">
    <source>
        <dbReference type="PROSITE" id="PS50234"/>
    </source>
</evidence>
<dbReference type="PRINTS" id="PR00453">
    <property type="entry name" value="VWFADOMAIN"/>
</dbReference>
<dbReference type="AlphaFoldDB" id="A0AAD9KVN7"/>
<keyword evidence="1" id="KW-0732">Signal</keyword>
<dbReference type="SUPFAM" id="SSF53300">
    <property type="entry name" value="vWA-like"/>
    <property type="match status" value="1"/>
</dbReference>
<dbReference type="InterPro" id="IPR036383">
    <property type="entry name" value="TSP1_rpt_sf"/>
</dbReference>
<dbReference type="PROSITE" id="PS50234">
    <property type="entry name" value="VWFA"/>
    <property type="match status" value="1"/>
</dbReference>
<dbReference type="InterPro" id="IPR050525">
    <property type="entry name" value="ECM_Assembly_Org"/>
</dbReference>
<dbReference type="InterPro" id="IPR002035">
    <property type="entry name" value="VWF_A"/>
</dbReference>
<gene>
    <name evidence="3" type="ORF">NP493_550g05031</name>
</gene>
<dbReference type="CDD" id="cd01450">
    <property type="entry name" value="vWFA_subfamily_ECM"/>
    <property type="match status" value="1"/>
</dbReference>
<evidence type="ECO:0000256" key="1">
    <source>
        <dbReference type="SAM" id="SignalP"/>
    </source>
</evidence>
<evidence type="ECO:0000313" key="3">
    <source>
        <dbReference type="EMBL" id="KAK2178276.1"/>
    </source>
</evidence>
<dbReference type="Gene3D" id="2.20.100.10">
    <property type="entry name" value="Thrombospondin type-1 (TSP1) repeat"/>
    <property type="match status" value="1"/>
</dbReference>
<evidence type="ECO:0000313" key="4">
    <source>
        <dbReference type="Proteomes" id="UP001209878"/>
    </source>
</evidence>
<dbReference type="InterPro" id="IPR036465">
    <property type="entry name" value="vWFA_dom_sf"/>
</dbReference>
<organism evidence="3 4">
    <name type="scientific">Ridgeia piscesae</name>
    <name type="common">Tubeworm</name>
    <dbReference type="NCBI Taxonomy" id="27915"/>
    <lineage>
        <taxon>Eukaryota</taxon>
        <taxon>Metazoa</taxon>
        <taxon>Spiralia</taxon>
        <taxon>Lophotrochozoa</taxon>
        <taxon>Annelida</taxon>
        <taxon>Polychaeta</taxon>
        <taxon>Sedentaria</taxon>
        <taxon>Canalipalpata</taxon>
        <taxon>Sabellida</taxon>
        <taxon>Siboglinidae</taxon>
        <taxon>Ridgeia</taxon>
    </lineage>
</organism>
<dbReference type="PANTHER" id="PTHR24020:SF84">
    <property type="entry name" value="VWFA DOMAIN-CONTAINING PROTEIN"/>
    <property type="match status" value="1"/>
</dbReference>
<sequence length="236" mass="26641">MIAVFKSATLLAICITGWDEWTECSKSCDKGVQSRMKYCNNLPCRSLEAICNAMPCYERGVSFADEFEMNEWSSCDKPCNNGTRNRTNEAGDTVQEIRCNVQSCDPAVGNCTADVIFVIDSSASINFMNWYVAKQFVMDVIQGLKVSEHQTRIGLVSYSTMVRLDILLGEYFTAEPDMLPEIWQTPYMAGVTNTADGILEMHKMFQSRKRPYVQQIGILLTDGLSNINHDEYGQER</sequence>
<reference evidence="3" key="1">
    <citation type="journal article" date="2023" name="Mol. Biol. Evol.">
        <title>Third-Generation Sequencing Reveals the Adaptive Role of the Epigenome in Three Deep-Sea Polychaetes.</title>
        <authorList>
            <person name="Perez M."/>
            <person name="Aroh O."/>
            <person name="Sun Y."/>
            <person name="Lan Y."/>
            <person name="Juniper S.K."/>
            <person name="Young C.R."/>
            <person name="Angers B."/>
            <person name="Qian P.Y."/>
        </authorList>
    </citation>
    <scope>NUCLEOTIDE SEQUENCE</scope>
    <source>
        <strain evidence="3">R07B-5</strain>
    </source>
</reference>
<name>A0AAD9KVN7_RIDPI</name>
<dbReference type="SMART" id="SM00209">
    <property type="entry name" value="TSP1"/>
    <property type="match status" value="2"/>
</dbReference>
<dbReference type="InterPro" id="IPR000884">
    <property type="entry name" value="TSP1_rpt"/>
</dbReference>
<feature type="signal peptide" evidence="1">
    <location>
        <begin position="1"/>
        <end position="24"/>
    </location>
</feature>
<dbReference type="Pfam" id="PF00092">
    <property type="entry name" value="VWA"/>
    <property type="match status" value="1"/>
</dbReference>
<dbReference type="Pfam" id="PF00090">
    <property type="entry name" value="TSP_1"/>
    <property type="match status" value="2"/>
</dbReference>
<dbReference type="PANTHER" id="PTHR24020">
    <property type="entry name" value="COLLAGEN ALPHA"/>
    <property type="match status" value="1"/>
</dbReference>
<proteinExistence type="predicted"/>
<accession>A0AAD9KVN7</accession>